<keyword evidence="3" id="KW-1185">Reference proteome</keyword>
<dbReference type="OrthoDB" id="3477286at2759"/>
<feature type="domain" description="Heterokaryon incompatibility" evidence="1">
    <location>
        <begin position="87"/>
        <end position="225"/>
    </location>
</feature>
<dbReference type="Proteomes" id="UP000234254">
    <property type="component" value="Unassembled WGS sequence"/>
</dbReference>
<gene>
    <name evidence="2" type="ORF">P168DRAFT_300875</name>
</gene>
<sequence>MFIHNALFTSLPYGVTGHDDLANTAEYHTQNRGYRLLSQLARTTHSKPTVTRMIRLLPDEDNDTPIKCSLFNYTLARECKRRGNHLYEALSYVWGSGVRSESVILDGSPYLVTGSLHAALSYLRDSQLDRILWIDALSINQEDADEKSRQIPLMRMIYAQASCVIVWLGEATQPRDGGLEYIRRISEDQVRKGVPTDATNMGAHHAACLDLLQHAWFRRTWVLQEVGVARCITVMCGSVPINGHTFCEGIGQLELPTRLQRVIYPVVRLMRGAIFRSKYEVNSRGAICLGQLIDMYHSHQATNKHDKVYALLGLSSDDPNTPSLKPNYNLPWTEVYRQTASYIFPRNCSVETWPDRDEAMIKGKGWVLARIDSVHEVIHEYGHQFIQILYTDNTQSRHYQSIWGNEWTLPASAASIQEGDLICLLDGASCPNIIRLCRDYFILVTTTALPQQNNKSKDLNPRSAQKIDSGDPPATIFFSLPELQETPQEGERRLADMAVIMEEIVRAMLKSGVSRPQAIERLLCQSGASIAITEGLVKSAAAHHESDAYTIMELLFQHHGPSLPIPQGVVKSAAGNTGPCGYEIMKKLLCQHRGTSLPISEGVVKAAAGNTGPCGYEIIKLLYQHRGTSLPISEGVVKAAAGNTGPCGYEIVELLCQHRETSLLLTEEVVKTAAGNEGDYSNGVKIMNLFHQQRPTGLPISEEVVKAAAGNRGYYGVGAEIIEHLLQHLGQSLPISEEVVKTAAGNTGSCGYRIMELLFRRERVSLLASEQVVKAAAGNVGNGHEILMLLIQHRGTELPVSEEVVQDAAKNTGHNGYAIMKILCRHLEASLPISERVVKAAAESTGVYGYRMREVLSQHLAANPTLNQQHRR</sequence>
<dbReference type="AlphaFoldDB" id="A0A2I1DE14"/>
<dbReference type="PANTHER" id="PTHR24148:SF78">
    <property type="entry name" value="HETEROKARYON INCOMPATIBILITY DOMAIN-CONTAINING PROTEIN"/>
    <property type="match status" value="1"/>
</dbReference>
<reference evidence="2" key="1">
    <citation type="submission" date="2016-12" db="EMBL/GenBank/DDBJ databases">
        <title>The genomes of Aspergillus section Nigri reveals drivers in fungal speciation.</title>
        <authorList>
            <consortium name="DOE Joint Genome Institute"/>
            <person name="Vesth T.C."/>
            <person name="Nybo J."/>
            <person name="Theobald S."/>
            <person name="Brandl J."/>
            <person name="Frisvad J.C."/>
            <person name="Nielsen K.F."/>
            <person name="Lyhne E.K."/>
            <person name="Kogle M.E."/>
            <person name="Kuo A."/>
            <person name="Riley R."/>
            <person name="Clum A."/>
            <person name="Nolan M."/>
            <person name="Lipzen A."/>
            <person name="Salamov A."/>
            <person name="Henrissat B."/>
            <person name="Wiebenga A."/>
            <person name="De vries R.P."/>
            <person name="Grigoriev I.V."/>
            <person name="Mortensen U.H."/>
            <person name="Andersen M.R."/>
            <person name="Baker S.E."/>
        </authorList>
    </citation>
    <scope>NUCLEOTIDE SEQUENCE</scope>
    <source>
        <strain evidence="2">IBT 28561</strain>
    </source>
</reference>
<dbReference type="InterPro" id="IPR052895">
    <property type="entry name" value="HetReg/Transcr_Mod"/>
</dbReference>
<protein>
    <submittedName>
        <fullName evidence="2">HET-domain-containing protein</fullName>
    </submittedName>
</protein>
<dbReference type="Pfam" id="PF23397">
    <property type="entry name" value="DUF7104"/>
    <property type="match status" value="9"/>
</dbReference>
<dbReference type="RefSeq" id="XP_024696709.1">
    <property type="nucleotide sequence ID" value="XM_024838477.1"/>
</dbReference>
<accession>A0A2I1DE14</accession>
<dbReference type="Gene3D" id="1.20.5.340">
    <property type="match status" value="1"/>
</dbReference>
<evidence type="ECO:0000313" key="2">
    <source>
        <dbReference type="EMBL" id="PKY08115.1"/>
    </source>
</evidence>
<dbReference type="PANTHER" id="PTHR24148">
    <property type="entry name" value="ANKYRIN REPEAT DOMAIN-CONTAINING PROTEIN 39 HOMOLOG-RELATED"/>
    <property type="match status" value="1"/>
</dbReference>
<organism evidence="2 3">
    <name type="scientific">Aspergillus campestris (strain IBT 28561)</name>
    <dbReference type="NCBI Taxonomy" id="1392248"/>
    <lineage>
        <taxon>Eukaryota</taxon>
        <taxon>Fungi</taxon>
        <taxon>Dikarya</taxon>
        <taxon>Ascomycota</taxon>
        <taxon>Pezizomycotina</taxon>
        <taxon>Eurotiomycetes</taxon>
        <taxon>Eurotiomycetidae</taxon>
        <taxon>Eurotiales</taxon>
        <taxon>Aspergillaceae</taxon>
        <taxon>Aspergillus</taxon>
        <taxon>Aspergillus subgen. Circumdati</taxon>
    </lineage>
</organism>
<evidence type="ECO:0000313" key="3">
    <source>
        <dbReference type="Proteomes" id="UP000234254"/>
    </source>
</evidence>
<evidence type="ECO:0000259" key="1">
    <source>
        <dbReference type="Pfam" id="PF06985"/>
    </source>
</evidence>
<dbReference type="InterPro" id="IPR010730">
    <property type="entry name" value="HET"/>
</dbReference>
<dbReference type="GeneID" id="36546001"/>
<name>A0A2I1DE14_ASPC2</name>
<comment type="caution">
    <text evidence="2">The sequence shown here is derived from an EMBL/GenBank/DDBJ whole genome shotgun (WGS) entry which is preliminary data.</text>
</comment>
<dbReference type="EMBL" id="MSFM01000001">
    <property type="protein sequence ID" value="PKY08115.1"/>
    <property type="molecule type" value="Genomic_DNA"/>
</dbReference>
<dbReference type="VEuPathDB" id="FungiDB:P168DRAFT_300875"/>
<proteinExistence type="predicted"/>
<dbReference type="InterPro" id="IPR055530">
    <property type="entry name" value="DUF7104"/>
</dbReference>
<dbReference type="Pfam" id="PF06985">
    <property type="entry name" value="HET"/>
    <property type="match status" value="1"/>
</dbReference>